<dbReference type="Proteomes" id="UP000663525">
    <property type="component" value="Chromosome"/>
</dbReference>
<evidence type="ECO:0000313" key="2">
    <source>
        <dbReference type="Proteomes" id="UP000663525"/>
    </source>
</evidence>
<reference evidence="1" key="1">
    <citation type="submission" date="2020-11" db="EMBL/GenBank/DDBJ databases">
        <title>Carbohydrate-dependent, anaerobic sulfur respiration: A novel catabolism in halophilic archaea.</title>
        <authorList>
            <person name="Sorokin D.Y."/>
            <person name="Messina E."/>
            <person name="Smedile F."/>
            <person name="La Cono V."/>
            <person name="Hallsworth J.E."/>
            <person name="Yakimov M.M."/>
        </authorList>
    </citation>
    <scope>NUCLEOTIDE SEQUENCE</scope>
    <source>
        <strain evidence="1">HSR12-1</strain>
    </source>
</reference>
<dbReference type="AlphaFoldDB" id="A0A897N0S8"/>
<dbReference type="EMBL" id="CP064787">
    <property type="protein sequence ID" value="QSG06542.1"/>
    <property type="molecule type" value="Genomic_DNA"/>
</dbReference>
<proteinExistence type="predicted"/>
<accession>A0A897N0S8</accession>
<protein>
    <submittedName>
        <fullName evidence="1">Putative transcriptional regulator, contains HTH domain</fullName>
    </submittedName>
</protein>
<name>A0A897N0S8_9EURY</name>
<organism evidence="1 2">
    <name type="scientific">Halapricum desulfuricans</name>
    <dbReference type="NCBI Taxonomy" id="2841257"/>
    <lineage>
        <taxon>Archaea</taxon>
        <taxon>Methanobacteriati</taxon>
        <taxon>Methanobacteriota</taxon>
        <taxon>Stenosarchaea group</taxon>
        <taxon>Halobacteria</taxon>
        <taxon>Halobacteriales</taxon>
        <taxon>Haloarculaceae</taxon>
        <taxon>Halapricum</taxon>
    </lineage>
</organism>
<evidence type="ECO:0000313" key="1">
    <source>
        <dbReference type="EMBL" id="QSG06542.1"/>
    </source>
</evidence>
<gene>
    <name evidence="1" type="ORF">HSR121_2212</name>
</gene>
<sequence>MVLRRYLSEVITLGDAYLAVMAESTVSQRGWEFVAEHDGMASVLGAIVELEPGESYTRAELADAAGMSLKDLYLSETLTALTGVGLLNRDEGEGEATYAIDDDSPVYERAVDFEQALTENTE</sequence>